<dbReference type="RefSeq" id="WP_184953224.1">
    <property type="nucleotide sequence ID" value="NZ_BOMC01000069.1"/>
</dbReference>
<dbReference type="EMBL" id="JACHMF010000001">
    <property type="protein sequence ID" value="MBB4694787.1"/>
    <property type="molecule type" value="Genomic_DNA"/>
</dbReference>
<reference evidence="1 2" key="1">
    <citation type="submission" date="2020-08" db="EMBL/GenBank/DDBJ databases">
        <title>Sequencing the genomes of 1000 actinobacteria strains.</title>
        <authorList>
            <person name="Klenk H.-P."/>
        </authorList>
    </citation>
    <scope>NUCLEOTIDE SEQUENCE [LARGE SCALE GENOMIC DNA]</scope>
    <source>
        <strain evidence="1 2">DSM 45518</strain>
    </source>
</reference>
<protein>
    <submittedName>
        <fullName evidence="1">Uncharacterized protein</fullName>
    </submittedName>
</protein>
<proteinExistence type="predicted"/>
<name>A0A7W7CUB2_9ACTN</name>
<organism evidence="1 2">
    <name type="scientific">Paractinoplanes abujensis</name>
    <dbReference type="NCBI Taxonomy" id="882441"/>
    <lineage>
        <taxon>Bacteria</taxon>
        <taxon>Bacillati</taxon>
        <taxon>Actinomycetota</taxon>
        <taxon>Actinomycetes</taxon>
        <taxon>Micromonosporales</taxon>
        <taxon>Micromonosporaceae</taxon>
        <taxon>Paractinoplanes</taxon>
    </lineage>
</organism>
<evidence type="ECO:0000313" key="2">
    <source>
        <dbReference type="Proteomes" id="UP000542742"/>
    </source>
</evidence>
<evidence type="ECO:0000313" key="1">
    <source>
        <dbReference type="EMBL" id="MBB4694787.1"/>
    </source>
</evidence>
<comment type="caution">
    <text evidence="1">The sequence shown here is derived from an EMBL/GenBank/DDBJ whole genome shotgun (WGS) entry which is preliminary data.</text>
</comment>
<sequence>MLTAWILLGIPLAPPWSRSQVLGWRILRNTPAAIVLESRAAAGVTARLVFHATETHLTQAMLVRYDHRPGRYIWSRLAPKHRSFITVLLSRAADVPTP</sequence>
<gene>
    <name evidence="1" type="ORF">BKA14_004935</name>
</gene>
<dbReference type="Proteomes" id="UP000542742">
    <property type="component" value="Unassembled WGS sequence"/>
</dbReference>
<keyword evidence="2" id="KW-1185">Reference proteome</keyword>
<dbReference type="AlphaFoldDB" id="A0A7W7CUB2"/>
<accession>A0A7W7CUB2</accession>